<dbReference type="EMBL" id="JH816970">
    <property type="protein sequence ID" value="EKC22922.1"/>
    <property type="molecule type" value="Genomic_DNA"/>
</dbReference>
<sequence length="123" mass="13817">MGPYLYLGFLDKITAKAKTRQGYKVNNVDLTFVNSDANPNSYLTFYFNPQNKPPVGYYKRCCYTPLMKSWLDAGVQVDPARHLPKSYFMQFEMHFGGGGGYAINGYNTLANIQGAALGMRFGM</sequence>
<name>K1PG73_MAGGI</name>
<protein>
    <submittedName>
        <fullName evidence="1">Uncharacterized protein</fullName>
    </submittedName>
</protein>
<organism evidence="1">
    <name type="scientific">Magallana gigas</name>
    <name type="common">Pacific oyster</name>
    <name type="synonym">Crassostrea gigas</name>
    <dbReference type="NCBI Taxonomy" id="29159"/>
    <lineage>
        <taxon>Eukaryota</taxon>
        <taxon>Metazoa</taxon>
        <taxon>Spiralia</taxon>
        <taxon>Lophotrochozoa</taxon>
        <taxon>Mollusca</taxon>
        <taxon>Bivalvia</taxon>
        <taxon>Autobranchia</taxon>
        <taxon>Pteriomorphia</taxon>
        <taxon>Ostreida</taxon>
        <taxon>Ostreoidea</taxon>
        <taxon>Ostreidae</taxon>
        <taxon>Magallana</taxon>
    </lineage>
</organism>
<dbReference type="AlphaFoldDB" id="K1PG73"/>
<proteinExistence type="predicted"/>
<dbReference type="InParanoid" id="K1PG73"/>
<reference evidence="1" key="1">
    <citation type="journal article" date="2012" name="Nature">
        <title>The oyster genome reveals stress adaptation and complexity of shell formation.</title>
        <authorList>
            <person name="Zhang G."/>
            <person name="Fang X."/>
            <person name="Guo X."/>
            <person name="Li L."/>
            <person name="Luo R."/>
            <person name="Xu F."/>
            <person name="Yang P."/>
            <person name="Zhang L."/>
            <person name="Wang X."/>
            <person name="Qi H."/>
            <person name="Xiong Z."/>
            <person name="Que H."/>
            <person name="Xie Y."/>
            <person name="Holland P.W."/>
            <person name="Paps J."/>
            <person name="Zhu Y."/>
            <person name="Wu F."/>
            <person name="Chen Y."/>
            <person name="Wang J."/>
            <person name="Peng C."/>
            <person name="Meng J."/>
            <person name="Yang L."/>
            <person name="Liu J."/>
            <person name="Wen B."/>
            <person name="Zhang N."/>
            <person name="Huang Z."/>
            <person name="Zhu Q."/>
            <person name="Feng Y."/>
            <person name="Mount A."/>
            <person name="Hedgecock D."/>
            <person name="Xu Z."/>
            <person name="Liu Y."/>
            <person name="Domazet-Loso T."/>
            <person name="Du Y."/>
            <person name="Sun X."/>
            <person name="Zhang S."/>
            <person name="Liu B."/>
            <person name="Cheng P."/>
            <person name="Jiang X."/>
            <person name="Li J."/>
            <person name="Fan D."/>
            <person name="Wang W."/>
            <person name="Fu W."/>
            <person name="Wang T."/>
            <person name="Wang B."/>
            <person name="Zhang J."/>
            <person name="Peng Z."/>
            <person name="Li Y."/>
            <person name="Li N."/>
            <person name="Wang J."/>
            <person name="Chen M."/>
            <person name="He Y."/>
            <person name="Tan F."/>
            <person name="Song X."/>
            <person name="Zheng Q."/>
            <person name="Huang R."/>
            <person name="Yang H."/>
            <person name="Du X."/>
            <person name="Chen L."/>
            <person name="Yang M."/>
            <person name="Gaffney P.M."/>
            <person name="Wang S."/>
            <person name="Luo L."/>
            <person name="She Z."/>
            <person name="Ming Y."/>
            <person name="Huang W."/>
            <person name="Zhang S."/>
            <person name="Huang B."/>
            <person name="Zhang Y."/>
            <person name="Qu T."/>
            <person name="Ni P."/>
            <person name="Miao G."/>
            <person name="Wang J."/>
            <person name="Wang Q."/>
            <person name="Steinberg C.E."/>
            <person name="Wang H."/>
            <person name="Li N."/>
            <person name="Qian L."/>
            <person name="Zhang G."/>
            <person name="Li Y."/>
            <person name="Yang H."/>
            <person name="Liu X."/>
            <person name="Wang J."/>
            <person name="Yin Y."/>
            <person name="Wang J."/>
        </authorList>
    </citation>
    <scope>NUCLEOTIDE SEQUENCE [LARGE SCALE GENOMIC DNA]</scope>
    <source>
        <strain evidence="1">05x7-T-G4-1.051#20</strain>
    </source>
</reference>
<gene>
    <name evidence="1" type="ORF">CGI_10001178</name>
</gene>
<accession>K1PG73</accession>
<dbReference type="HOGENOM" id="CLU_2017403_0_0_1"/>
<evidence type="ECO:0000313" key="1">
    <source>
        <dbReference type="EMBL" id="EKC22922.1"/>
    </source>
</evidence>